<dbReference type="GO" id="GO:0008270">
    <property type="term" value="F:zinc ion binding"/>
    <property type="evidence" value="ECO:0007669"/>
    <property type="project" value="UniProtKB-KW"/>
</dbReference>
<evidence type="ECO:0000256" key="1">
    <source>
        <dbReference type="ARBA" id="ARBA00005690"/>
    </source>
</evidence>
<sequence length="235" mass="26811">PNVVVPIRTLGSFPSGWTIQARVTNKSSMCHVDNMRVFFVELRDEDDEINSTVSSDYCAEWEIFYERIQLNNVYNISGGDLTPAYQTGVSSERVYVLLFTNETTVLPCDDEATFKIPTLPYFSFVSVGELLRIGQDAVIDIIGIRESAENSGNERTFWIKDRTGRVQVTLSRDKVQTFNDNHLEVVAVKRARICVNRDGLHLKTCEWGHILVNPDLPEARTLREWYSAQERLVDS</sequence>
<evidence type="ECO:0000313" key="6">
    <source>
        <dbReference type="EMBL" id="JAP74166.1"/>
    </source>
</evidence>
<name>A0A131Y7W1_IXORI</name>
<dbReference type="Gene3D" id="2.40.50.140">
    <property type="entry name" value="Nucleic acid-binding proteins"/>
    <property type="match status" value="2"/>
</dbReference>
<dbReference type="AlphaFoldDB" id="A0A131Y7W1"/>
<evidence type="ECO:0000256" key="3">
    <source>
        <dbReference type="ARBA" id="ARBA00022771"/>
    </source>
</evidence>
<dbReference type="SUPFAM" id="SSF50249">
    <property type="entry name" value="Nucleic acid-binding proteins"/>
    <property type="match status" value="2"/>
</dbReference>
<feature type="non-terminal residue" evidence="6">
    <location>
        <position position="1"/>
    </location>
</feature>
<organism evidence="6">
    <name type="scientific">Ixodes ricinus</name>
    <name type="common">Common tick</name>
    <name type="synonym">Acarus ricinus</name>
    <dbReference type="NCBI Taxonomy" id="34613"/>
    <lineage>
        <taxon>Eukaryota</taxon>
        <taxon>Metazoa</taxon>
        <taxon>Ecdysozoa</taxon>
        <taxon>Arthropoda</taxon>
        <taxon>Chelicerata</taxon>
        <taxon>Arachnida</taxon>
        <taxon>Acari</taxon>
        <taxon>Parasitiformes</taxon>
        <taxon>Ixodida</taxon>
        <taxon>Ixodoidea</taxon>
        <taxon>Ixodidae</taxon>
        <taxon>Ixodinae</taxon>
        <taxon>Ixodes</taxon>
    </lineage>
</organism>
<keyword evidence="3" id="KW-0863">Zinc-finger</keyword>
<dbReference type="FunFam" id="2.40.50.140:FF:000041">
    <property type="entry name" value="Replication protein A subunit"/>
    <property type="match status" value="1"/>
</dbReference>
<dbReference type="InterPro" id="IPR012340">
    <property type="entry name" value="NA-bd_OB-fold"/>
</dbReference>
<reference evidence="6" key="1">
    <citation type="submission" date="2016-02" db="EMBL/GenBank/DDBJ databases">
        <title>RNAseq analyses of the midgut from blood- or serum-fed Ixodes ricinus ticks.</title>
        <authorList>
            <person name="Perner J."/>
            <person name="Provaznik J."/>
            <person name="Schrenkova J."/>
            <person name="Urbanova V."/>
            <person name="Ribeiro J.M."/>
            <person name="Kopacek P."/>
        </authorList>
    </citation>
    <scope>NUCLEOTIDE SEQUENCE</scope>
    <source>
        <tissue evidence="6">Gut</tissue>
    </source>
</reference>
<evidence type="ECO:0000256" key="5">
    <source>
        <dbReference type="ARBA" id="ARBA00023125"/>
    </source>
</evidence>
<keyword evidence="4" id="KW-0862">Zinc</keyword>
<evidence type="ECO:0000256" key="2">
    <source>
        <dbReference type="ARBA" id="ARBA00022723"/>
    </source>
</evidence>
<protein>
    <submittedName>
        <fullName evidence="6">Putative replication factor-a protein 1</fullName>
    </submittedName>
</protein>
<evidence type="ECO:0000256" key="4">
    <source>
        <dbReference type="ARBA" id="ARBA00022833"/>
    </source>
</evidence>
<dbReference type="EMBL" id="GEFM01001630">
    <property type="protein sequence ID" value="JAP74166.1"/>
    <property type="molecule type" value="mRNA"/>
</dbReference>
<keyword evidence="5" id="KW-0238">DNA-binding</keyword>
<accession>A0A131Y7W1</accession>
<proteinExistence type="evidence at transcript level"/>
<dbReference type="GO" id="GO:0003677">
    <property type="term" value="F:DNA binding"/>
    <property type="evidence" value="ECO:0007669"/>
    <property type="project" value="UniProtKB-KW"/>
</dbReference>
<comment type="similarity">
    <text evidence="1">Belongs to the replication factor A protein 1 family.</text>
</comment>
<keyword evidence="2" id="KW-0479">Metal-binding</keyword>